<evidence type="ECO:0000256" key="2">
    <source>
        <dbReference type="ARBA" id="ARBA00001946"/>
    </source>
</evidence>
<evidence type="ECO:0000259" key="15">
    <source>
        <dbReference type="Pfam" id="PF04406"/>
    </source>
</evidence>
<comment type="subunit">
    <text evidence="12">Homodimer. Heterotetramer of two TOP6A and two TOP6B subunits.</text>
</comment>
<dbReference type="GeneID" id="120282688"/>
<evidence type="ECO:0000256" key="8">
    <source>
        <dbReference type="ARBA" id="ARBA00023029"/>
    </source>
</evidence>
<dbReference type="GO" id="GO:0003918">
    <property type="term" value="F:DNA topoisomerase type II (double strand cut, ATP-hydrolyzing) activity"/>
    <property type="evidence" value="ECO:0007669"/>
    <property type="project" value="UniProtKB-UniRule"/>
</dbReference>
<dbReference type="Pfam" id="PF21180">
    <property type="entry name" value="TOP6A-Spo11_Toprim"/>
    <property type="match status" value="1"/>
</dbReference>
<feature type="compositionally biased region" description="Basic and acidic residues" evidence="14">
    <location>
        <begin position="24"/>
        <end position="34"/>
    </location>
</feature>
<dbReference type="RefSeq" id="XP_039145472.1">
    <property type="nucleotide sequence ID" value="XM_039289538.1"/>
</dbReference>
<dbReference type="PANTHER" id="PTHR10848">
    <property type="entry name" value="MEIOTIC RECOMBINATION PROTEIN SPO11"/>
    <property type="match status" value="1"/>
</dbReference>
<evidence type="ECO:0000256" key="1">
    <source>
        <dbReference type="ARBA" id="ARBA00000185"/>
    </source>
</evidence>
<evidence type="ECO:0000259" key="17">
    <source>
        <dbReference type="Pfam" id="PF21180"/>
    </source>
</evidence>
<comment type="cofactor">
    <cofactor evidence="2 12">
        <name>Mg(2+)</name>
        <dbReference type="ChEBI" id="CHEBI:18420"/>
    </cofactor>
</comment>
<evidence type="ECO:0000313" key="20">
    <source>
        <dbReference type="RefSeq" id="XP_039145471.1"/>
    </source>
</evidence>
<feature type="active site" description="O-(5'-phospho-DNA)-tyrosine intermediate" evidence="13">
    <location>
        <position position="168"/>
    </location>
</feature>
<keyword evidence="18" id="KW-1185">Reference proteome</keyword>
<dbReference type="Gene3D" id="3.40.1360.10">
    <property type="match status" value="1"/>
</dbReference>
<evidence type="ECO:0000256" key="9">
    <source>
        <dbReference type="ARBA" id="ARBA00023125"/>
    </source>
</evidence>
<dbReference type="FunFam" id="3.40.1360.10:FF:000003">
    <property type="entry name" value="DNA topoisomerase 6 subunit A"/>
    <property type="match status" value="1"/>
</dbReference>
<feature type="domain" description="Type II DNA topoisomerase VI subunit A all-beta" evidence="16">
    <location>
        <begin position="204"/>
        <end position="240"/>
    </location>
</feature>
<evidence type="ECO:0000256" key="13">
    <source>
        <dbReference type="PROSITE-ProRule" id="PRU01385"/>
    </source>
</evidence>
<reference evidence="19 20" key="1">
    <citation type="submission" date="2025-04" db="UniProtKB">
        <authorList>
            <consortium name="RefSeq"/>
        </authorList>
    </citation>
    <scope>IDENTIFICATION</scope>
</reference>
<dbReference type="GO" id="GO:0000287">
    <property type="term" value="F:magnesium ion binding"/>
    <property type="evidence" value="ECO:0007669"/>
    <property type="project" value="UniProtKB-UniRule"/>
</dbReference>
<evidence type="ECO:0000256" key="11">
    <source>
        <dbReference type="ARBA" id="ARBA00023242"/>
    </source>
</evidence>
<evidence type="ECO:0000256" key="7">
    <source>
        <dbReference type="ARBA" id="ARBA00022842"/>
    </source>
</evidence>
<dbReference type="Pfam" id="PF20768">
    <property type="entry name" value="Topo_VI_alpha"/>
    <property type="match status" value="1"/>
</dbReference>
<dbReference type="InterPro" id="IPR034136">
    <property type="entry name" value="TOPRIM_Topo6A/Spo11"/>
</dbReference>
<dbReference type="GO" id="GO:0000706">
    <property type="term" value="P:meiotic DNA double-strand break processing"/>
    <property type="evidence" value="ECO:0007669"/>
    <property type="project" value="TreeGrafter"/>
</dbReference>
<dbReference type="InterPro" id="IPR036388">
    <property type="entry name" value="WH-like_DNA-bd_sf"/>
</dbReference>
<dbReference type="SUPFAM" id="SSF56726">
    <property type="entry name" value="DNA topoisomerase IV, alpha subunit"/>
    <property type="match status" value="1"/>
</dbReference>
<evidence type="ECO:0000259" key="16">
    <source>
        <dbReference type="Pfam" id="PF20768"/>
    </source>
</evidence>
<comment type="catalytic activity">
    <reaction evidence="1 12 13">
        <text>ATP-dependent breakage, passage and rejoining of double-stranded DNA.</text>
        <dbReference type="EC" id="5.6.2.2"/>
    </reaction>
</comment>
<comment type="function">
    <text evidence="12">Component of the DNA topoisomerase VI involved in chromatin organization and progression of endoreduplication cycles. Relaxes both positive and negative superturns and exhibits a strong decatenase activity.</text>
</comment>
<dbReference type="InterPro" id="IPR049333">
    <property type="entry name" value="Topo_VI_alpha"/>
</dbReference>
<evidence type="ECO:0000256" key="4">
    <source>
        <dbReference type="ARBA" id="ARBA00006559"/>
    </source>
</evidence>
<dbReference type="PRINTS" id="PR01550">
    <property type="entry name" value="TOP6AFAMILY"/>
</dbReference>
<dbReference type="GO" id="GO:0000228">
    <property type="term" value="C:nuclear chromosome"/>
    <property type="evidence" value="ECO:0007669"/>
    <property type="project" value="TreeGrafter"/>
</dbReference>
<evidence type="ECO:0000313" key="19">
    <source>
        <dbReference type="RefSeq" id="XP_039145470.1"/>
    </source>
</evidence>
<dbReference type="Proteomes" id="UP001515500">
    <property type="component" value="Chromosome 18"/>
</dbReference>
<dbReference type="GO" id="GO:0007131">
    <property type="term" value="P:reciprocal meiotic recombination"/>
    <property type="evidence" value="ECO:0007669"/>
    <property type="project" value="TreeGrafter"/>
</dbReference>
<dbReference type="GO" id="GO:0042138">
    <property type="term" value="P:meiotic DNA double-strand break formation"/>
    <property type="evidence" value="ECO:0007669"/>
    <property type="project" value="TreeGrafter"/>
</dbReference>
<keyword evidence="9 12" id="KW-0238">DNA-binding</keyword>
<dbReference type="EC" id="5.6.2.2" evidence="12"/>
<feature type="binding site" evidence="12">
    <location>
        <position position="254"/>
    </location>
    <ligand>
        <name>Mg(2+)</name>
        <dbReference type="ChEBI" id="CHEBI:18420"/>
    </ligand>
</feature>
<evidence type="ECO:0000256" key="12">
    <source>
        <dbReference type="HAMAP-Rule" id="MF_03164"/>
    </source>
</evidence>
<organism evidence="18 20">
    <name type="scientific">Dioscorea cayennensis subsp. rotundata</name>
    <name type="common">White Guinea yam</name>
    <name type="synonym">Dioscorea rotundata</name>
    <dbReference type="NCBI Taxonomy" id="55577"/>
    <lineage>
        <taxon>Eukaryota</taxon>
        <taxon>Viridiplantae</taxon>
        <taxon>Streptophyta</taxon>
        <taxon>Embryophyta</taxon>
        <taxon>Tracheophyta</taxon>
        <taxon>Spermatophyta</taxon>
        <taxon>Magnoliopsida</taxon>
        <taxon>Liliopsida</taxon>
        <taxon>Dioscoreales</taxon>
        <taxon>Dioscoreaceae</taxon>
        <taxon>Dioscorea</taxon>
    </lineage>
</organism>
<sequence>MSEKKRRRPEPGTSKRSRSSSSSHAHELKNQLKPDTEILSSLHRLRAATQSSSDQTLTLSDLNLSSPCREVSDLDSSSVRLAIERAALSAARSILSGNGFSFSIPSRSSSNQLYLPELDRIVLKDKTSSRPFASLSTVRKATITARVLSLVHAILLNGIHVTKRDLFYTDVKLFGDQTQSDAVLDDVSCMLGCTRSSLHVVASEKGVVVGRLVFSDDGDRIDCTRMGIGGKAIPPNIDRVSDLESDALFILLVEKDAAFMRLAEDRFYNRFPCIIVTAKGQPDVATRLFLKKMKTELKLPVLALVDSDPYGLKILSVYMCGSKNMSYDSSNLTTPDIKWLGIRPSDLDKYRVPEQCRLPMTDQDVKVGKDLLEEDFVKRNEGWVRELEMMVRTRQKAEIQALSSFGFQYLTEVYLPLKIQQQDWL</sequence>
<dbReference type="GO" id="GO:0006265">
    <property type="term" value="P:DNA topological change"/>
    <property type="evidence" value="ECO:0007669"/>
    <property type="project" value="UniProtKB-UniRule"/>
</dbReference>
<dbReference type="GO" id="GO:0005524">
    <property type="term" value="F:ATP binding"/>
    <property type="evidence" value="ECO:0007669"/>
    <property type="project" value="InterPro"/>
</dbReference>
<evidence type="ECO:0000313" key="21">
    <source>
        <dbReference type="RefSeq" id="XP_039145472.1"/>
    </source>
</evidence>
<feature type="domain" description="Topoisomerase 6 subunit A/Spo11 TOPRIM" evidence="17">
    <location>
        <begin position="249"/>
        <end position="419"/>
    </location>
</feature>
<dbReference type="PRINTS" id="PR01552">
    <property type="entry name" value="TPISMRASE6A"/>
</dbReference>
<feature type="active site" description="Nucleophile" evidence="12">
    <location>
        <position position="168"/>
    </location>
</feature>
<evidence type="ECO:0000313" key="18">
    <source>
        <dbReference type="Proteomes" id="UP001515500"/>
    </source>
</evidence>
<feature type="binding site" evidence="12">
    <location>
        <position position="306"/>
    </location>
    <ligand>
        <name>Mg(2+)</name>
        <dbReference type="ChEBI" id="CHEBI:18420"/>
    </ligand>
</feature>
<dbReference type="InterPro" id="IPR036078">
    <property type="entry name" value="Spo11/TopoVI_A_sf"/>
</dbReference>
<dbReference type="CDD" id="cd00223">
    <property type="entry name" value="TOPRIM_TopoIIB_SPO"/>
    <property type="match status" value="1"/>
</dbReference>
<dbReference type="InterPro" id="IPR013049">
    <property type="entry name" value="Spo11/TopoVI_A_N"/>
</dbReference>
<dbReference type="InterPro" id="IPR004085">
    <property type="entry name" value="TopoVI_A"/>
</dbReference>
<dbReference type="InterPro" id="IPR002815">
    <property type="entry name" value="Spo11/TopoVI_A"/>
</dbReference>
<name>A0AB40D300_DIOCR</name>
<keyword evidence="10 12" id="KW-0413">Isomerase</keyword>
<proteinExistence type="inferred from homology"/>
<dbReference type="PROSITE" id="PS52041">
    <property type="entry name" value="TOPO_IIB"/>
    <property type="match status" value="1"/>
</dbReference>
<dbReference type="RefSeq" id="XP_039145470.1">
    <property type="nucleotide sequence ID" value="XM_039289536.1"/>
</dbReference>
<protein>
    <recommendedName>
        <fullName evidence="12">DNA topoisomerase 6 subunit A</fullName>
        <ecNumber evidence="12">5.6.2.2</ecNumber>
    </recommendedName>
</protein>
<evidence type="ECO:0000256" key="10">
    <source>
        <dbReference type="ARBA" id="ARBA00023235"/>
    </source>
</evidence>
<keyword evidence="6 12" id="KW-0547">Nucleotide-binding</keyword>
<feature type="domain" description="Spo11/DNA topoisomerase VI subunit A N-terminal" evidence="15">
    <location>
        <begin position="139"/>
        <end position="200"/>
    </location>
</feature>
<feature type="region of interest" description="Disordered" evidence="14">
    <location>
        <begin position="1"/>
        <end position="34"/>
    </location>
</feature>
<keyword evidence="7 12" id="KW-0460">Magnesium</keyword>
<keyword evidence="5 12" id="KW-0479">Metal-binding</keyword>
<dbReference type="HAMAP" id="MF_00132">
    <property type="entry name" value="Top6A"/>
    <property type="match status" value="1"/>
</dbReference>
<gene>
    <name evidence="19 20 21" type="primary">LOC120282688</name>
    <name evidence="12" type="synonym">TOP6A</name>
</gene>
<evidence type="ECO:0000256" key="6">
    <source>
        <dbReference type="ARBA" id="ARBA00022741"/>
    </source>
</evidence>
<dbReference type="FunFam" id="1.10.10.10:FF:000387">
    <property type="entry name" value="DNA topoisomerase 6 subunit A"/>
    <property type="match status" value="1"/>
</dbReference>
<dbReference type="Gene3D" id="1.10.10.10">
    <property type="entry name" value="Winged helix-like DNA-binding domain superfamily/Winged helix DNA-binding domain"/>
    <property type="match status" value="1"/>
</dbReference>
<dbReference type="GO" id="GO:0003677">
    <property type="term" value="F:DNA binding"/>
    <property type="evidence" value="ECO:0007669"/>
    <property type="project" value="UniProtKB-UniRule"/>
</dbReference>
<dbReference type="RefSeq" id="XP_039145471.1">
    <property type="nucleotide sequence ID" value="XM_039289537.1"/>
</dbReference>
<dbReference type="GO" id="GO:0009330">
    <property type="term" value="C:DNA topoisomerase type II (double strand cut, ATP-hydrolyzing) complex"/>
    <property type="evidence" value="ECO:0007669"/>
    <property type="project" value="UniProtKB-UniRule"/>
</dbReference>
<evidence type="ECO:0000256" key="5">
    <source>
        <dbReference type="ARBA" id="ARBA00022723"/>
    </source>
</evidence>
<accession>A0AB40D300</accession>
<dbReference type="PANTHER" id="PTHR10848:SF4">
    <property type="entry name" value="DNA TOPOISOMERASE 6 SUBUNIT A"/>
    <property type="match status" value="1"/>
</dbReference>
<keyword evidence="8 12" id="KW-0799">Topoisomerase</keyword>
<comment type="similarity">
    <text evidence="4 12 13">Belongs to the TOP6A family.</text>
</comment>
<comment type="subcellular location">
    <subcellularLocation>
        <location evidence="3 12">Nucleus</location>
    </subcellularLocation>
</comment>
<evidence type="ECO:0000256" key="3">
    <source>
        <dbReference type="ARBA" id="ARBA00004123"/>
    </source>
</evidence>
<keyword evidence="11 12" id="KW-0539">Nucleus</keyword>
<dbReference type="Pfam" id="PF04406">
    <property type="entry name" value="TP6A_N"/>
    <property type="match status" value="1"/>
</dbReference>
<evidence type="ECO:0000256" key="14">
    <source>
        <dbReference type="SAM" id="MobiDB-lite"/>
    </source>
</evidence>
<dbReference type="AlphaFoldDB" id="A0AB40D300"/>